<dbReference type="Pfam" id="PF08281">
    <property type="entry name" value="Sigma70_r4_2"/>
    <property type="match status" value="1"/>
</dbReference>
<dbReference type="OrthoDB" id="9787667at2"/>
<evidence type="ECO:0000256" key="4">
    <source>
        <dbReference type="ARBA" id="ARBA00023163"/>
    </source>
</evidence>
<keyword evidence="4" id="KW-0804">Transcription</keyword>
<dbReference type="SUPFAM" id="SSF88659">
    <property type="entry name" value="Sigma3 and sigma4 domains of RNA polymerase sigma factors"/>
    <property type="match status" value="1"/>
</dbReference>
<dbReference type="InterPro" id="IPR039425">
    <property type="entry name" value="RNA_pol_sigma-70-like"/>
</dbReference>
<dbReference type="InterPro" id="IPR036388">
    <property type="entry name" value="WH-like_DNA-bd_sf"/>
</dbReference>
<name>A0A845RJK2_9FIRM</name>
<dbReference type="InterPro" id="IPR014284">
    <property type="entry name" value="RNA_pol_sigma-70_dom"/>
</dbReference>
<sequence length="146" mass="17440">MMLSTEYRESIECRFHAFCKAVLHNEACNYYRERKRKVQREISFEYLQENTSFAPYSMDEYFVLQDKPTASAVNEQTVIIDNEKLATALLCLSEDWREIILMRYYLQLRDKQIATLLGKPRTTVNYQKNAALKQLRTEMEKMNDEE</sequence>
<dbReference type="InterPro" id="IPR013249">
    <property type="entry name" value="RNA_pol_sigma70_r4_t2"/>
</dbReference>
<evidence type="ECO:0000313" key="7">
    <source>
        <dbReference type="Proteomes" id="UP000446348"/>
    </source>
</evidence>
<dbReference type="EMBL" id="QXWZ01000024">
    <property type="protein sequence ID" value="NBI79743.1"/>
    <property type="molecule type" value="Genomic_DNA"/>
</dbReference>
<evidence type="ECO:0000256" key="2">
    <source>
        <dbReference type="ARBA" id="ARBA00023082"/>
    </source>
</evidence>
<reference evidence="6 7" key="1">
    <citation type="submission" date="2018-08" db="EMBL/GenBank/DDBJ databases">
        <title>Murine metabolic-syndrome-specific gut microbial biobank.</title>
        <authorList>
            <person name="Liu C."/>
        </authorList>
    </citation>
    <scope>NUCLEOTIDE SEQUENCE [LARGE SCALE GENOMIC DNA]</scope>
    <source>
        <strain evidence="6 7">X69</strain>
    </source>
</reference>
<evidence type="ECO:0000256" key="3">
    <source>
        <dbReference type="ARBA" id="ARBA00023125"/>
    </source>
</evidence>
<dbReference type="AlphaFoldDB" id="A0A845RJK2"/>
<gene>
    <name evidence="6" type="ORF">D3Z39_12875</name>
</gene>
<dbReference type="PANTHER" id="PTHR43133:SF8">
    <property type="entry name" value="RNA POLYMERASE SIGMA FACTOR HI_1459-RELATED"/>
    <property type="match status" value="1"/>
</dbReference>
<keyword evidence="2" id="KW-0731">Sigma factor</keyword>
<proteinExistence type="predicted"/>
<protein>
    <submittedName>
        <fullName evidence="6">Sigma-70 family RNA polymerase sigma factor</fullName>
    </submittedName>
</protein>
<comment type="caution">
    <text evidence="6">The sequence shown here is derived from an EMBL/GenBank/DDBJ whole genome shotgun (WGS) entry which is preliminary data.</text>
</comment>
<dbReference type="NCBIfam" id="TIGR02937">
    <property type="entry name" value="sigma70-ECF"/>
    <property type="match status" value="1"/>
</dbReference>
<dbReference type="Proteomes" id="UP000446348">
    <property type="component" value="Unassembled WGS sequence"/>
</dbReference>
<organism evidence="6 7">
    <name type="scientific">Anaerotruncus colihominis</name>
    <dbReference type="NCBI Taxonomy" id="169435"/>
    <lineage>
        <taxon>Bacteria</taxon>
        <taxon>Bacillati</taxon>
        <taxon>Bacillota</taxon>
        <taxon>Clostridia</taxon>
        <taxon>Eubacteriales</taxon>
        <taxon>Oscillospiraceae</taxon>
        <taxon>Anaerotruncus</taxon>
    </lineage>
</organism>
<evidence type="ECO:0000256" key="1">
    <source>
        <dbReference type="ARBA" id="ARBA00023015"/>
    </source>
</evidence>
<feature type="domain" description="RNA polymerase sigma factor 70 region 4 type 2" evidence="5">
    <location>
        <begin position="83"/>
        <end position="135"/>
    </location>
</feature>
<accession>A0A845RJK2</accession>
<keyword evidence="3" id="KW-0238">DNA-binding</keyword>
<dbReference type="GO" id="GO:0016987">
    <property type="term" value="F:sigma factor activity"/>
    <property type="evidence" value="ECO:0007669"/>
    <property type="project" value="UniProtKB-KW"/>
</dbReference>
<dbReference type="InterPro" id="IPR013324">
    <property type="entry name" value="RNA_pol_sigma_r3/r4-like"/>
</dbReference>
<dbReference type="PANTHER" id="PTHR43133">
    <property type="entry name" value="RNA POLYMERASE ECF-TYPE SIGMA FACTO"/>
    <property type="match status" value="1"/>
</dbReference>
<evidence type="ECO:0000313" key="6">
    <source>
        <dbReference type="EMBL" id="NBI79743.1"/>
    </source>
</evidence>
<dbReference type="GO" id="GO:0006352">
    <property type="term" value="P:DNA-templated transcription initiation"/>
    <property type="evidence" value="ECO:0007669"/>
    <property type="project" value="InterPro"/>
</dbReference>
<dbReference type="GO" id="GO:0003677">
    <property type="term" value="F:DNA binding"/>
    <property type="evidence" value="ECO:0007669"/>
    <property type="project" value="UniProtKB-KW"/>
</dbReference>
<dbReference type="RefSeq" id="WP_160210463.1">
    <property type="nucleotide sequence ID" value="NZ_QXWZ01000024.1"/>
</dbReference>
<dbReference type="Gene3D" id="1.10.10.10">
    <property type="entry name" value="Winged helix-like DNA-binding domain superfamily/Winged helix DNA-binding domain"/>
    <property type="match status" value="1"/>
</dbReference>
<keyword evidence="1" id="KW-0805">Transcription regulation</keyword>
<evidence type="ECO:0000259" key="5">
    <source>
        <dbReference type="Pfam" id="PF08281"/>
    </source>
</evidence>